<evidence type="ECO:0000313" key="2">
    <source>
        <dbReference type="EMBL" id="SEK17637.1"/>
    </source>
</evidence>
<dbReference type="Pfam" id="PF14199">
    <property type="entry name" value="DUF4317"/>
    <property type="match status" value="1"/>
</dbReference>
<protein>
    <recommendedName>
        <fullName evidence="4">DUF4317 domain-containing protein</fullName>
    </recommendedName>
</protein>
<sequence length="407" mass="46481">MNKKEVNEIKRRFKKDACNFDKMVGCYVDANKEMVLTFKETFLNLEDEEFHKYLEIANKAMSGTIGNNLLELPFDPESEIEGSGHDLLMRLRESRLQDEKLLIEYYNRIIESYDFVGNFLILLYHDTYDIPVKTSDDLKLDESEEVYDYIICAICPVQLSKPGLGYREQENRIGARDRDWVVGPVDTAFTFPCFTERTTDLHACLAYTKNTKEPHVEFWENCIGCGTKKTSTQKKNAFDNMLNQVLGEETEDTIETKLDIQQNLSDFITVETERLGPEEPIILEAQDVANILTDSGLSDMKVEKVQANFENYFEEALPLAEEILDEKALKNNELRVEKNVLKERVVDLTKQLKEVSGVTADGKEADIVVKVSETKAADVTTAYVDGKKCLCVPIDPEDLLMLNGEQL</sequence>
<evidence type="ECO:0000313" key="3">
    <source>
        <dbReference type="Proteomes" id="UP000182321"/>
    </source>
</evidence>
<dbReference type="eggNOG" id="ENOG502Z7TS">
    <property type="taxonomic scope" value="Bacteria"/>
</dbReference>
<organism evidence="2 3">
    <name type="scientific">Pseudobutyrivibrio ruminis</name>
    <dbReference type="NCBI Taxonomy" id="46206"/>
    <lineage>
        <taxon>Bacteria</taxon>
        <taxon>Bacillati</taxon>
        <taxon>Bacillota</taxon>
        <taxon>Clostridia</taxon>
        <taxon>Lachnospirales</taxon>
        <taxon>Lachnospiraceae</taxon>
        <taxon>Pseudobutyrivibrio</taxon>
    </lineage>
</organism>
<dbReference type="EMBL" id="FNZX01000003">
    <property type="protein sequence ID" value="SEK17637.1"/>
    <property type="molecule type" value="Genomic_DNA"/>
</dbReference>
<gene>
    <name evidence="2" type="ORF">SAMN02910377_00086</name>
</gene>
<name>A0A1H7EX00_9FIRM</name>
<proteinExistence type="predicted"/>
<dbReference type="RefSeq" id="WP_044937024.1">
    <property type="nucleotide sequence ID" value="NZ_FNZX01000003.1"/>
</dbReference>
<accession>A0A1H7EX00</accession>
<dbReference type="AlphaFoldDB" id="A0A1H7EX00"/>
<reference evidence="3" key="1">
    <citation type="submission" date="2016-10" db="EMBL/GenBank/DDBJ databases">
        <authorList>
            <person name="Varghese N."/>
        </authorList>
    </citation>
    <scope>NUCLEOTIDE SEQUENCE [LARGE SCALE GENOMIC DNA]</scope>
    <source>
        <strain evidence="3">ACV-9</strain>
    </source>
</reference>
<feature type="coiled-coil region" evidence="1">
    <location>
        <begin position="324"/>
        <end position="351"/>
    </location>
</feature>
<evidence type="ECO:0008006" key="4">
    <source>
        <dbReference type="Google" id="ProtNLM"/>
    </source>
</evidence>
<dbReference type="InterPro" id="IPR025466">
    <property type="entry name" value="DUF4317"/>
</dbReference>
<keyword evidence="1" id="KW-0175">Coiled coil</keyword>
<dbReference type="Proteomes" id="UP000182321">
    <property type="component" value="Unassembled WGS sequence"/>
</dbReference>
<evidence type="ECO:0000256" key="1">
    <source>
        <dbReference type="SAM" id="Coils"/>
    </source>
</evidence>
<keyword evidence="3" id="KW-1185">Reference proteome</keyword>